<accession>A0A8J3Q938</accession>
<dbReference type="InterPro" id="IPR036514">
    <property type="entry name" value="SGNH_hydro_sf"/>
</dbReference>
<dbReference type="GO" id="GO:0016787">
    <property type="term" value="F:hydrolase activity"/>
    <property type="evidence" value="ECO:0007669"/>
    <property type="project" value="UniProtKB-KW"/>
</dbReference>
<proteinExistence type="predicted"/>
<keyword evidence="2" id="KW-0378">Hydrolase</keyword>
<dbReference type="PANTHER" id="PTHR43784:SF2">
    <property type="entry name" value="GDSL-LIKE LIPASE_ACYLHYDROLASE, PUTATIVE (AFU_ORTHOLOGUE AFUA_2G00820)-RELATED"/>
    <property type="match status" value="1"/>
</dbReference>
<feature type="domain" description="SGNH hydrolase-type esterase" evidence="1">
    <location>
        <begin position="148"/>
        <end position="334"/>
    </location>
</feature>
<evidence type="ECO:0000313" key="3">
    <source>
        <dbReference type="Proteomes" id="UP000612899"/>
    </source>
</evidence>
<comment type="caution">
    <text evidence="2">The sequence shown here is derived from an EMBL/GenBank/DDBJ whole genome shotgun (WGS) entry which is preliminary data.</text>
</comment>
<dbReference type="Proteomes" id="UP000612899">
    <property type="component" value="Unassembled WGS sequence"/>
</dbReference>
<gene>
    <name evidence="2" type="ORF">Rhe02_42480</name>
</gene>
<organism evidence="2 3">
    <name type="scientific">Rhizocola hellebori</name>
    <dbReference type="NCBI Taxonomy" id="1392758"/>
    <lineage>
        <taxon>Bacteria</taxon>
        <taxon>Bacillati</taxon>
        <taxon>Actinomycetota</taxon>
        <taxon>Actinomycetes</taxon>
        <taxon>Micromonosporales</taxon>
        <taxon>Micromonosporaceae</taxon>
        <taxon>Rhizocola</taxon>
    </lineage>
</organism>
<dbReference type="InterPro" id="IPR013830">
    <property type="entry name" value="SGNH_hydro"/>
</dbReference>
<dbReference type="Gene3D" id="3.40.50.1110">
    <property type="entry name" value="SGNH hydrolase"/>
    <property type="match status" value="1"/>
</dbReference>
<reference evidence="2" key="1">
    <citation type="submission" date="2021-01" db="EMBL/GenBank/DDBJ databases">
        <title>Whole genome shotgun sequence of Rhizocola hellebori NBRC 109834.</title>
        <authorList>
            <person name="Komaki H."/>
            <person name="Tamura T."/>
        </authorList>
    </citation>
    <scope>NUCLEOTIDE SEQUENCE</scope>
    <source>
        <strain evidence="2">NBRC 109834</strain>
    </source>
</reference>
<protein>
    <submittedName>
        <fullName evidence="2">SGNH hydrolase</fullName>
    </submittedName>
</protein>
<name>A0A8J3Q938_9ACTN</name>
<dbReference type="SUPFAM" id="SSF52266">
    <property type="entry name" value="SGNH hydrolase"/>
    <property type="match status" value="1"/>
</dbReference>
<dbReference type="PANTHER" id="PTHR43784">
    <property type="entry name" value="GDSL-LIKE LIPASE/ACYLHYDROLASE, PUTATIVE (AFU_ORTHOLOGUE AFUA_2G00820)-RELATED"/>
    <property type="match status" value="1"/>
</dbReference>
<evidence type="ECO:0000259" key="1">
    <source>
        <dbReference type="Pfam" id="PF13472"/>
    </source>
</evidence>
<dbReference type="Pfam" id="PF13472">
    <property type="entry name" value="Lipase_GDSL_2"/>
    <property type="match status" value="1"/>
</dbReference>
<dbReference type="EMBL" id="BONY01000025">
    <property type="protein sequence ID" value="GIH06181.1"/>
    <property type="molecule type" value="Genomic_DNA"/>
</dbReference>
<evidence type="ECO:0000313" key="2">
    <source>
        <dbReference type="EMBL" id="GIH06181.1"/>
    </source>
</evidence>
<dbReference type="InterPro" id="IPR053140">
    <property type="entry name" value="GDSL_Rv0518-like"/>
</dbReference>
<sequence>MIVRTSVAGEKMRIRLSNAFGVQAITVGHATVGTPSASGSPELVAGSIKELTFNGGSESVTIYKGSEVLSDPLDFAVPALSELAVTLYFPTATGATSFHWTARQTSYIYAGDQAENPAGAGNTAAFNSFYFLAGVDVTSRTALGTVVVLGDSISDGFNTTLNGNKRWPDALASRIVGTAPHLGDPGVLNEGLSGNQITDAGAFIPVGTNALSRLDSDVYGQTGVRSVIIELGINDLQIAGHPADRIIGGLRQLVAQLEAKGLRVLVCTLGPFEGFPSWTADREVIRNTVNAYIRGEIDHVVDMDAVLRDPAAPSKVKAEFDSGDHIHPNDVGSAAVAAAVPLWLL</sequence>
<keyword evidence="3" id="KW-1185">Reference proteome</keyword>
<dbReference type="AlphaFoldDB" id="A0A8J3Q938"/>